<feature type="domain" description="N-acetyltransferase" evidence="1">
    <location>
        <begin position="2"/>
        <end position="169"/>
    </location>
</feature>
<name>A0A9D1F6N4_9FIRM</name>
<organism evidence="2 3">
    <name type="scientific">Candidatus Scybalocola faecigallinarum</name>
    <dbReference type="NCBI Taxonomy" id="2840941"/>
    <lineage>
        <taxon>Bacteria</taxon>
        <taxon>Bacillati</taxon>
        <taxon>Bacillota</taxon>
        <taxon>Clostridia</taxon>
        <taxon>Lachnospirales</taxon>
        <taxon>Lachnospiraceae</taxon>
        <taxon>Lachnospiraceae incertae sedis</taxon>
        <taxon>Candidatus Scybalocola (ex Gilroy et al. 2021)</taxon>
    </lineage>
</organism>
<dbReference type="EMBL" id="DVIT01000048">
    <property type="protein sequence ID" value="HIS48246.1"/>
    <property type="molecule type" value="Genomic_DNA"/>
</dbReference>
<dbReference type="Gene3D" id="3.40.630.30">
    <property type="match status" value="1"/>
</dbReference>
<evidence type="ECO:0000259" key="1">
    <source>
        <dbReference type="PROSITE" id="PS51186"/>
    </source>
</evidence>
<dbReference type="Pfam" id="PF13302">
    <property type="entry name" value="Acetyltransf_3"/>
    <property type="match status" value="1"/>
</dbReference>
<reference evidence="2" key="2">
    <citation type="journal article" date="2021" name="PeerJ">
        <title>Extensive microbial diversity within the chicken gut microbiome revealed by metagenomics and culture.</title>
        <authorList>
            <person name="Gilroy R."/>
            <person name="Ravi A."/>
            <person name="Getino M."/>
            <person name="Pursley I."/>
            <person name="Horton D.L."/>
            <person name="Alikhan N.F."/>
            <person name="Baker D."/>
            <person name="Gharbi K."/>
            <person name="Hall N."/>
            <person name="Watson M."/>
            <person name="Adriaenssens E.M."/>
            <person name="Foster-Nyarko E."/>
            <person name="Jarju S."/>
            <person name="Secka A."/>
            <person name="Antonio M."/>
            <person name="Oren A."/>
            <person name="Chaudhuri R.R."/>
            <person name="La Ragione R."/>
            <person name="Hildebrand F."/>
            <person name="Pallen M.J."/>
        </authorList>
    </citation>
    <scope>NUCLEOTIDE SEQUENCE</scope>
    <source>
        <strain evidence="2">CHK178-757</strain>
    </source>
</reference>
<dbReference type="InterPro" id="IPR000182">
    <property type="entry name" value="GNAT_dom"/>
</dbReference>
<evidence type="ECO:0000313" key="3">
    <source>
        <dbReference type="Proteomes" id="UP000823927"/>
    </source>
</evidence>
<accession>A0A9D1F6N4</accession>
<reference evidence="2" key="1">
    <citation type="submission" date="2020-10" db="EMBL/GenBank/DDBJ databases">
        <authorList>
            <person name="Gilroy R."/>
        </authorList>
    </citation>
    <scope>NUCLEOTIDE SEQUENCE</scope>
    <source>
        <strain evidence="2">CHK178-757</strain>
    </source>
</reference>
<protein>
    <submittedName>
        <fullName evidence="2">GNAT family N-acetyltransferase</fullName>
    </submittedName>
</protein>
<dbReference type="Proteomes" id="UP000823927">
    <property type="component" value="Unassembled WGS sequence"/>
</dbReference>
<dbReference type="CDD" id="cd04301">
    <property type="entry name" value="NAT_SF"/>
    <property type="match status" value="1"/>
</dbReference>
<dbReference type="GO" id="GO:0016747">
    <property type="term" value="F:acyltransferase activity, transferring groups other than amino-acyl groups"/>
    <property type="evidence" value="ECO:0007669"/>
    <property type="project" value="InterPro"/>
</dbReference>
<dbReference type="PANTHER" id="PTHR43792:SF1">
    <property type="entry name" value="N-ACETYLTRANSFERASE DOMAIN-CONTAINING PROTEIN"/>
    <property type="match status" value="1"/>
</dbReference>
<dbReference type="PANTHER" id="PTHR43792">
    <property type="entry name" value="GNAT FAMILY, PUTATIVE (AFU_ORTHOLOGUE AFUA_3G00765)-RELATED-RELATED"/>
    <property type="match status" value="1"/>
</dbReference>
<gene>
    <name evidence="2" type="ORF">IAB46_11965</name>
</gene>
<dbReference type="InterPro" id="IPR051531">
    <property type="entry name" value="N-acetyltransferase"/>
</dbReference>
<sequence>MIETKDLVLDKAKFSDWEDMYKNVWSHPESARYMSWKVIKNEEDAKVRILKTIETQKTHDTYLVYEKASGQAIGFAGVFQMEPSVYGETGICLGPDYTGKGYGKQIVEGLMDYCREKLHAKTFVYASRSENQASIRLALRLGFTQTAAQELIDGDTGKTYLKYIYQRTL</sequence>
<dbReference type="PROSITE" id="PS51186">
    <property type="entry name" value="GNAT"/>
    <property type="match status" value="1"/>
</dbReference>
<dbReference type="SUPFAM" id="SSF55729">
    <property type="entry name" value="Acyl-CoA N-acyltransferases (Nat)"/>
    <property type="match status" value="1"/>
</dbReference>
<dbReference type="InterPro" id="IPR016181">
    <property type="entry name" value="Acyl_CoA_acyltransferase"/>
</dbReference>
<evidence type="ECO:0000313" key="2">
    <source>
        <dbReference type="EMBL" id="HIS48246.1"/>
    </source>
</evidence>
<proteinExistence type="predicted"/>
<dbReference type="AlphaFoldDB" id="A0A9D1F6N4"/>
<comment type="caution">
    <text evidence="2">The sequence shown here is derived from an EMBL/GenBank/DDBJ whole genome shotgun (WGS) entry which is preliminary data.</text>
</comment>